<organism evidence="3 4">
    <name type="scientific">Geodermatophilus pulveris</name>
    <dbReference type="NCBI Taxonomy" id="1564159"/>
    <lineage>
        <taxon>Bacteria</taxon>
        <taxon>Bacillati</taxon>
        <taxon>Actinomycetota</taxon>
        <taxon>Actinomycetes</taxon>
        <taxon>Geodermatophilales</taxon>
        <taxon>Geodermatophilaceae</taxon>
        <taxon>Geodermatophilus</taxon>
    </lineage>
</organism>
<evidence type="ECO:0000256" key="1">
    <source>
        <dbReference type="ARBA" id="ARBA00023002"/>
    </source>
</evidence>
<dbReference type="GO" id="GO:0004497">
    <property type="term" value="F:monooxygenase activity"/>
    <property type="evidence" value="ECO:0007669"/>
    <property type="project" value="TreeGrafter"/>
</dbReference>
<sequence length="468" mass="47917">MDTELPVVVVGAGPVGLAAAAHLLERGLEPLVLEAGDRVGAAVREWGHVRLFSPWEYDVDAAALRLLERTGWESPGRDELPTGDELVEAYLAPLAATPELAGRVRTGTRVVAVTRQGVDKTRGVGRAGRPYVVRTVRGGRVADVAARAVLDASGTWGNPNPLGVAGLPAIGEDRAGPWVTGPLPDVLGADRARFAGRHALVVGMGHSAATTLLALVRLREEEPGTEVTWVVRGRSPARLYGGGDADGLPARGLLGSTLRAAVAAGAVTLLRETTLASLTPPPGRTGRLTVAGTGRDGVPVELAVDVVVRATGARPDLGLLREVRLDLDPGLEAPSALAPLIDPDAHSCGTVPPHGEALLAHPDDGLYVVGAKSYGRAPTFLLATGYEQVRSIAAHLAGDAEAARRVELALPASGVCSTDLAGREAADLAAVGFATGSRHGRSAEEAPPAAACCGSPPTPVTVSPSRAG</sequence>
<dbReference type="PANTHER" id="PTHR43539">
    <property type="entry name" value="FLAVIN-BINDING MONOOXYGENASE-LIKE PROTEIN (AFU_ORTHOLOGUE AFUA_4G09220)"/>
    <property type="match status" value="1"/>
</dbReference>
<dbReference type="AlphaFoldDB" id="A0A239I3K2"/>
<dbReference type="EMBL" id="FZOO01000009">
    <property type="protein sequence ID" value="SNS86924.1"/>
    <property type="molecule type" value="Genomic_DNA"/>
</dbReference>
<dbReference type="Gene3D" id="3.50.50.60">
    <property type="entry name" value="FAD/NAD(P)-binding domain"/>
    <property type="match status" value="1"/>
</dbReference>
<evidence type="ECO:0000313" key="3">
    <source>
        <dbReference type="EMBL" id="SNS86924.1"/>
    </source>
</evidence>
<evidence type="ECO:0000256" key="2">
    <source>
        <dbReference type="SAM" id="MobiDB-lite"/>
    </source>
</evidence>
<dbReference type="PRINTS" id="PR00411">
    <property type="entry name" value="PNDRDTASEI"/>
</dbReference>
<dbReference type="GO" id="GO:0050660">
    <property type="term" value="F:flavin adenine dinucleotide binding"/>
    <property type="evidence" value="ECO:0007669"/>
    <property type="project" value="TreeGrafter"/>
</dbReference>
<feature type="region of interest" description="Disordered" evidence="2">
    <location>
        <begin position="438"/>
        <end position="468"/>
    </location>
</feature>
<dbReference type="InterPro" id="IPR050982">
    <property type="entry name" value="Auxin_biosynth/cation_transpt"/>
</dbReference>
<keyword evidence="1" id="KW-0560">Oxidoreductase</keyword>
<reference evidence="4" key="1">
    <citation type="submission" date="2017-06" db="EMBL/GenBank/DDBJ databases">
        <authorList>
            <person name="Varghese N."/>
            <person name="Submissions S."/>
        </authorList>
    </citation>
    <scope>NUCLEOTIDE SEQUENCE [LARGE SCALE GENOMIC DNA]</scope>
    <source>
        <strain evidence="4">DSM 46839</strain>
    </source>
</reference>
<evidence type="ECO:0000313" key="4">
    <source>
        <dbReference type="Proteomes" id="UP000198373"/>
    </source>
</evidence>
<protein>
    <submittedName>
        <fullName evidence="3">Pyridine nucleotide-disulphide oxidoreductase</fullName>
    </submittedName>
</protein>
<feature type="compositionally biased region" description="Low complexity" evidence="2">
    <location>
        <begin position="445"/>
        <end position="468"/>
    </location>
</feature>
<dbReference type="Pfam" id="PF13738">
    <property type="entry name" value="Pyr_redox_3"/>
    <property type="match status" value="1"/>
</dbReference>
<keyword evidence="4" id="KW-1185">Reference proteome</keyword>
<dbReference type="PRINTS" id="PR00368">
    <property type="entry name" value="FADPNR"/>
</dbReference>
<dbReference type="SUPFAM" id="SSF51905">
    <property type="entry name" value="FAD/NAD(P)-binding domain"/>
    <property type="match status" value="1"/>
</dbReference>
<gene>
    <name evidence="3" type="ORF">SAMN06893096_109137</name>
</gene>
<dbReference type="InterPro" id="IPR036188">
    <property type="entry name" value="FAD/NAD-bd_sf"/>
</dbReference>
<proteinExistence type="predicted"/>
<name>A0A239I3K2_9ACTN</name>
<accession>A0A239I3K2</accession>
<dbReference type="PANTHER" id="PTHR43539:SF78">
    <property type="entry name" value="FLAVIN-CONTAINING MONOOXYGENASE"/>
    <property type="match status" value="1"/>
</dbReference>
<dbReference type="Proteomes" id="UP000198373">
    <property type="component" value="Unassembled WGS sequence"/>
</dbReference>